<evidence type="ECO:0000313" key="3">
    <source>
        <dbReference type="EMBL" id="EAX48726.1"/>
    </source>
</evidence>
<dbReference type="SUPFAM" id="SSF53335">
    <property type="entry name" value="S-adenosyl-L-methionine-dependent methyltransferases"/>
    <property type="match status" value="1"/>
</dbReference>
<gene>
    <name evidence="3" type="ORF">TcarDRAFT_2198</name>
</gene>
<dbReference type="GO" id="GO:0031167">
    <property type="term" value="P:rRNA methylation"/>
    <property type="evidence" value="ECO:0007669"/>
    <property type="project" value="InterPro"/>
</dbReference>
<dbReference type="Proteomes" id="UP000005139">
    <property type="component" value="Unassembled WGS sequence"/>
</dbReference>
<comment type="caution">
    <text evidence="3">The sequence shown here is derived from an EMBL/GenBank/DDBJ whole genome shotgun (WGS) entry which is preliminary data.</text>
</comment>
<dbReference type="GO" id="GO:0003676">
    <property type="term" value="F:nucleic acid binding"/>
    <property type="evidence" value="ECO:0007669"/>
    <property type="project" value="InterPro"/>
</dbReference>
<dbReference type="InterPro" id="IPR004398">
    <property type="entry name" value="RNA_MeTrfase_RsmD"/>
</dbReference>
<dbReference type="GO" id="GO:0008168">
    <property type="term" value="F:methyltransferase activity"/>
    <property type="evidence" value="ECO:0007669"/>
    <property type="project" value="UniProtKB-KW"/>
</dbReference>
<dbReference type="NCBIfam" id="TIGR00095">
    <property type="entry name" value="16S rRNA (guanine(966)-N(2))-methyltransferase RsmD"/>
    <property type="match status" value="1"/>
</dbReference>
<dbReference type="InterPro" id="IPR029063">
    <property type="entry name" value="SAM-dependent_MTases_sf"/>
</dbReference>
<name>A1HNA0_9FIRM</name>
<reference evidence="3 4" key="2">
    <citation type="submission" date="2007-01" db="EMBL/GenBank/DDBJ databases">
        <title>Sequencing of the draft genome and assembly of Thermosinus carboxydivorans Nor1.</title>
        <authorList>
            <consortium name="US DOE Joint Genome Institute (JGI-PGF)"/>
            <person name="Copeland A."/>
            <person name="Lucas S."/>
            <person name="Lapidus A."/>
            <person name="Barry K."/>
            <person name="Glavina del Rio T."/>
            <person name="Dalin E."/>
            <person name="Tice H."/>
            <person name="Bruce D."/>
            <person name="Pitluck S."/>
            <person name="Richardson P."/>
        </authorList>
    </citation>
    <scope>NUCLEOTIDE SEQUENCE [LARGE SCALE GENOMIC DNA]</scope>
    <source>
        <strain evidence="3 4">Nor1</strain>
    </source>
</reference>
<keyword evidence="1 3" id="KW-0489">Methyltransferase</keyword>
<evidence type="ECO:0000256" key="1">
    <source>
        <dbReference type="ARBA" id="ARBA00022603"/>
    </source>
</evidence>
<accession>A1HNA0</accession>
<dbReference type="PROSITE" id="PS00092">
    <property type="entry name" value="N6_MTASE"/>
    <property type="match status" value="1"/>
</dbReference>
<dbReference type="PIRSF" id="PIRSF004553">
    <property type="entry name" value="CHP00095"/>
    <property type="match status" value="1"/>
</dbReference>
<evidence type="ECO:0000313" key="4">
    <source>
        <dbReference type="Proteomes" id="UP000005139"/>
    </source>
</evidence>
<dbReference type="PANTHER" id="PTHR43542:SF1">
    <property type="entry name" value="METHYLTRANSFERASE"/>
    <property type="match status" value="1"/>
</dbReference>
<protein>
    <submittedName>
        <fullName evidence="3">Putative methyltransferase</fullName>
    </submittedName>
</protein>
<sequence length="163" mass="17875">MRIITGSAKGTKLKTPRSFDVRPTADRVKESIFNILGSVVLDADVLDLFAGTGNLGLEAVSRGAKSAIFVDNSPASIALIKENIIRTKSADRTHVYKSDALRYIDRAAQLGQNFDLIFCDPPYNKGLATAVVEKLDSRLLLRESGLLVIEHSRREAINDNFLT</sequence>
<dbReference type="eggNOG" id="COG0742">
    <property type="taxonomic scope" value="Bacteria"/>
</dbReference>
<dbReference type="Pfam" id="PF03602">
    <property type="entry name" value="Cons_hypoth95"/>
    <property type="match status" value="1"/>
</dbReference>
<proteinExistence type="predicted"/>
<dbReference type="EMBL" id="AAWL01000002">
    <property type="protein sequence ID" value="EAX48726.1"/>
    <property type="molecule type" value="Genomic_DNA"/>
</dbReference>
<dbReference type="AlphaFoldDB" id="A1HNA0"/>
<organism evidence="3 4">
    <name type="scientific">Thermosinus carboxydivorans Nor1</name>
    <dbReference type="NCBI Taxonomy" id="401526"/>
    <lineage>
        <taxon>Bacteria</taxon>
        <taxon>Bacillati</taxon>
        <taxon>Bacillota</taxon>
        <taxon>Negativicutes</taxon>
        <taxon>Selenomonadales</taxon>
        <taxon>Sporomusaceae</taxon>
        <taxon>Thermosinus</taxon>
    </lineage>
</organism>
<reference evidence="3 4" key="1">
    <citation type="submission" date="2007-01" db="EMBL/GenBank/DDBJ databases">
        <title>Annotation of the draft genome assembly of Thermosinus carboxydivorans Nor1.</title>
        <authorList>
            <consortium name="US DOE Joint Genome Institute (JGI-ORNL)"/>
            <person name="Larimer F."/>
            <person name="Land M."/>
            <person name="Hauser L."/>
        </authorList>
    </citation>
    <scope>NUCLEOTIDE SEQUENCE [LARGE SCALE GENOMIC DNA]</scope>
    <source>
        <strain evidence="3 4">Nor1</strain>
    </source>
</reference>
<dbReference type="Gene3D" id="3.40.50.150">
    <property type="entry name" value="Vaccinia Virus protein VP39"/>
    <property type="match status" value="1"/>
</dbReference>
<dbReference type="CDD" id="cd02440">
    <property type="entry name" value="AdoMet_MTases"/>
    <property type="match status" value="1"/>
</dbReference>
<keyword evidence="2 3" id="KW-0808">Transferase</keyword>
<keyword evidence="4" id="KW-1185">Reference proteome</keyword>
<evidence type="ECO:0000256" key="2">
    <source>
        <dbReference type="ARBA" id="ARBA00022679"/>
    </source>
</evidence>
<dbReference type="InterPro" id="IPR002052">
    <property type="entry name" value="DNA_methylase_N6_adenine_CS"/>
</dbReference>
<dbReference type="PANTHER" id="PTHR43542">
    <property type="entry name" value="METHYLTRANSFERASE"/>
    <property type="match status" value="1"/>
</dbReference>